<dbReference type="EMBL" id="KF117134">
    <property type="protein sequence ID" value="AIA84387.1"/>
    <property type="molecule type" value="Genomic_DNA"/>
</dbReference>
<proteinExistence type="inferred from homology"/>
<protein>
    <submittedName>
        <fullName evidence="4">Glyco_transf_15</fullName>
    </submittedName>
</protein>
<dbReference type="Pfam" id="PF01793">
    <property type="entry name" value="Glyco_transf_15"/>
    <property type="match status" value="1"/>
</dbReference>
<dbReference type="GO" id="GO:0000026">
    <property type="term" value="F:alpha-1,2-mannosyltransferase activity"/>
    <property type="evidence" value="ECO:0007669"/>
    <property type="project" value="TreeGrafter"/>
</dbReference>
<evidence type="ECO:0000256" key="2">
    <source>
        <dbReference type="ARBA" id="ARBA00022676"/>
    </source>
</evidence>
<dbReference type="GO" id="GO:0005794">
    <property type="term" value="C:Golgi apparatus"/>
    <property type="evidence" value="ECO:0007669"/>
    <property type="project" value="TreeGrafter"/>
</dbReference>
<organism evidence="4">
    <name type="scientific">uncultured Podospora</name>
    <dbReference type="NCBI Taxonomy" id="613079"/>
    <lineage>
        <taxon>Eukaryota</taxon>
        <taxon>Fungi</taxon>
        <taxon>Dikarya</taxon>
        <taxon>Ascomycota</taxon>
        <taxon>Pezizomycotina</taxon>
        <taxon>Sordariomycetes</taxon>
        <taxon>Sordariomycetidae</taxon>
        <taxon>Sordariales</taxon>
        <taxon>Lasiosphaeriaceae</taxon>
        <taxon>environmental samples</taxon>
    </lineage>
</organism>
<feature type="non-terminal residue" evidence="4">
    <location>
        <position position="140"/>
    </location>
</feature>
<dbReference type="PANTHER" id="PTHR31121:SF6">
    <property type="entry name" value="ALPHA-1,2 MANNOSYLTRANSFERASE KTR1"/>
    <property type="match status" value="1"/>
</dbReference>
<evidence type="ECO:0000256" key="1">
    <source>
        <dbReference type="ARBA" id="ARBA00007677"/>
    </source>
</evidence>
<dbReference type="SUPFAM" id="SSF53448">
    <property type="entry name" value="Nucleotide-diphospho-sugar transferases"/>
    <property type="match status" value="1"/>
</dbReference>
<name>A0A060BP89_9PEZI</name>
<evidence type="ECO:0000313" key="4">
    <source>
        <dbReference type="EMBL" id="AIA84387.1"/>
    </source>
</evidence>
<keyword evidence="3" id="KW-0808">Transferase</keyword>
<comment type="similarity">
    <text evidence="1">Belongs to the glycosyltransferase 15 family.</text>
</comment>
<feature type="non-terminal residue" evidence="4">
    <location>
        <position position="1"/>
    </location>
</feature>
<sequence>ILAALLEPRPASDQALLESARRGARGPKLPQYLGYHFWSNFEIGKLAWLRSDAYRDFFAYLESTGGFFYERWGDAPVHTLAAAAMLDAEQIRYFAEVGYRHDGWMHCPASEQCACDPSRDENTHGQARPLEAFAEVWLER</sequence>
<accession>A0A060BP89</accession>
<evidence type="ECO:0000256" key="3">
    <source>
        <dbReference type="ARBA" id="ARBA00022679"/>
    </source>
</evidence>
<dbReference type="Gene3D" id="3.90.550.10">
    <property type="entry name" value="Spore Coat Polysaccharide Biosynthesis Protein SpsA, Chain A"/>
    <property type="match status" value="1"/>
</dbReference>
<reference evidence="4" key="1">
    <citation type="journal article" date="2013" name="Environ. Microbiol.">
        <title>Seasonally variable intestinal metagenomes of the red palm weevil (Rhynchophorus ferrugineus).</title>
        <authorList>
            <person name="Jia S."/>
            <person name="Zhang X."/>
            <person name="Zhang G."/>
            <person name="Yin A."/>
            <person name="Zhang S."/>
            <person name="Li F."/>
            <person name="Wang L."/>
            <person name="Zhao D."/>
            <person name="Yun Q."/>
            <person name="Tala"/>
            <person name="Wang J."/>
            <person name="Sun G."/>
            <person name="Baabdullah M."/>
            <person name="Yu X."/>
            <person name="Hu S."/>
            <person name="Al-Mssallem I.S."/>
            <person name="Yu J."/>
        </authorList>
    </citation>
    <scope>NUCLEOTIDE SEQUENCE</scope>
</reference>
<dbReference type="InterPro" id="IPR002685">
    <property type="entry name" value="Glyco_trans_15"/>
</dbReference>
<dbReference type="AlphaFoldDB" id="A0A060BP89"/>
<dbReference type="GO" id="GO:0016020">
    <property type="term" value="C:membrane"/>
    <property type="evidence" value="ECO:0007669"/>
    <property type="project" value="InterPro"/>
</dbReference>
<keyword evidence="2" id="KW-0328">Glycosyltransferase</keyword>
<dbReference type="InterPro" id="IPR029044">
    <property type="entry name" value="Nucleotide-diphossugar_trans"/>
</dbReference>
<dbReference type="PANTHER" id="PTHR31121">
    <property type="entry name" value="ALPHA-1,2 MANNOSYLTRANSFERASE KTR1"/>
    <property type="match status" value="1"/>
</dbReference>
<dbReference type="GO" id="GO:0000032">
    <property type="term" value="P:cell wall mannoprotein biosynthetic process"/>
    <property type="evidence" value="ECO:0007669"/>
    <property type="project" value="TreeGrafter"/>
</dbReference>
<dbReference type="GO" id="GO:0006487">
    <property type="term" value="P:protein N-linked glycosylation"/>
    <property type="evidence" value="ECO:0007669"/>
    <property type="project" value="TreeGrafter"/>
</dbReference>